<organism evidence="3 4">
    <name type="scientific">Humibacter ginsenosidimutans</name>
    <dbReference type="NCBI Taxonomy" id="2599293"/>
    <lineage>
        <taxon>Bacteria</taxon>
        <taxon>Bacillati</taxon>
        <taxon>Actinomycetota</taxon>
        <taxon>Actinomycetes</taxon>
        <taxon>Micrococcales</taxon>
        <taxon>Microbacteriaceae</taxon>
        <taxon>Humibacter</taxon>
    </lineage>
</organism>
<keyword evidence="2" id="KW-0812">Transmembrane</keyword>
<feature type="region of interest" description="Disordered" evidence="1">
    <location>
        <begin position="88"/>
        <end position="111"/>
    </location>
</feature>
<dbReference type="RefSeq" id="WP_146317987.1">
    <property type="nucleotide sequence ID" value="NZ_CP042305.1"/>
</dbReference>
<evidence type="ECO:0000256" key="2">
    <source>
        <dbReference type="SAM" id="Phobius"/>
    </source>
</evidence>
<dbReference type="InterPro" id="IPR021449">
    <property type="entry name" value="DUF3099"/>
</dbReference>
<keyword evidence="2" id="KW-0472">Membrane</keyword>
<feature type="transmembrane region" description="Helical" evidence="2">
    <location>
        <begin position="21"/>
        <end position="40"/>
    </location>
</feature>
<proteinExistence type="predicted"/>
<dbReference type="AlphaFoldDB" id="A0A5B8M212"/>
<name>A0A5B8M212_9MICO</name>
<evidence type="ECO:0000313" key="3">
    <source>
        <dbReference type="EMBL" id="QDZ13752.1"/>
    </source>
</evidence>
<dbReference type="OrthoDB" id="4229919at2"/>
<reference evidence="3 4" key="1">
    <citation type="submission" date="2019-07" db="EMBL/GenBank/DDBJ databases">
        <title>Full genome sequence of Humibacter sp. WJ7-1.</title>
        <authorList>
            <person name="Im W.-T."/>
        </authorList>
    </citation>
    <scope>NUCLEOTIDE SEQUENCE [LARGE SCALE GENOMIC DNA]</scope>
    <source>
        <strain evidence="3 4">WJ7-1</strain>
    </source>
</reference>
<dbReference type="KEGG" id="huw:FPZ11_02150"/>
<dbReference type="Pfam" id="PF11298">
    <property type="entry name" value="DUF3099"/>
    <property type="match status" value="1"/>
</dbReference>
<dbReference type="Proteomes" id="UP000320216">
    <property type="component" value="Chromosome"/>
</dbReference>
<keyword evidence="2" id="KW-1133">Transmembrane helix</keyword>
<gene>
    <name evidence="3" type="ORF">FPZ11_02150</name>
</gene>
<feature type="compositionally biased region" description="Polar residues" evidence="1">
    <location>
        <begin position="97"/>
        <end position="111"/>
    </location>
</feature>
<accession>A0A5B8M212</accession>
<protein>
    <submittedName>
        <fullName evidence="3">DUF3099 domain-containing protein</fullName>
    </submittedName>
</protein>
<dbReference type="EMBL" id="CP042305">
    <property type="protein sequence ID" value="QDZ13752.1"/>
    <property type="molecule type" value="Genomic_DNA"/>
</dbReference>
<feature type="transmembrane region" description="Helical" evidence="2">
    <location>
        <begin position="46"/>
        <end position="67"/>
    </location>
</feature>
<keyword evidence="4" id="KW-1185">Reference proteome</keyword>
<sequence length="111" mass="11912">MKHESITSLPPAPAADRGHRMLEYTIMMSIRVLCLISLIWVRGWWLLIPAAGAIFLPYFAVVVANVARSKPAAPERPGGIVRLADGTWMEGDAAPGPSSNSSTAENQDPTA</sequence>
<evidence type="ECO:0000256" key="1">
    <source>
        <dbReference type="SAM" id="MobiDB-lite"/>
    </source>
</evidence>
<evidence type="ECO:0000313" key="4">
    <source>
        <dbReference type="Proteomes" id="UP000320216"/>
    </source>
</evidence>